<evidence type="ECO:0000256" key="1">
    <source>
        <dbReference type="SAM" id="MobiDB-lite"/>
    </source>
</evidence>
<evidence type="ECO:0008006" key="4">
    <source>
        <dbReference type="Google" id="ProtNLM"/>
    </source>
</evidence>
<name>A0A553YPM2_9ACTN</name>
<evidence type="ECO:0000313" key="2">
    <source>
        <dbReference type="EMBL" id="TSB31134.1"/>
    </source>
</evidence>
<comment type="caution">
    <text evidence="2">The sequence shown here is derived from an EMBL/GenBank/DDBJ whole genome shotgun (WGS) entry which is preliminary data.</text>
</comment>
<feature type="compositionally biased region" description="Low complexity" evidence="1">
    <location>
        <begin position="35"/>
        <end position="51"/>
    </location>
</feature>
<protein>
    <recommendedName>
        <fullName evidence="4">Extensin</fullName>
    </recommendedName>
</protein>
<dbReference type="EMBL" id="VKLS01000513">
    <property type="protein sequence ID" value="TSB31134.1"/>
    <property type="molecule type" value="Genomic_DNA"/>
</dbReference>
<sequence>LPTTPGAQQPAVQRKAAPLTPRPTGVPAEPPAPVPQAQAQAQTQSAAAPALPNLPPLAIVQRTPEQGESGRRPLLAKSTPGTQDTAPVPSLVIGRNNPAPERNQPREQPPKRASARNRHTPKESSGKRSAGREGAEFDARTLTDGQVDELVHRLTGLLIPRLKAEFRHDRERIGRLRDPRR</sequence>
<dbReference type="RefSeq" id="WP_143945388.1">
    <property type="nucleotide sequence ID" value="NZ_VKLS01000513.1"/>
</dbReference>
<dbReference type="Proteomes" id="UP000320888">
    <property type="component" value="Unassembled WGS sequence"/>
</dbReference>
<feature type="non-terminal residue" evidence="2">
    <location>
        <position position="1"/>
    </location>
</feature>
<organism evidence="2 3">
    <name type="scientific">Streptomyces benahoarensis</name>
    <dbReference type="NCBI Taxonomy" id="2595054"/>
    <lineage>
        <taxon>Bacteria</taxon>
        <taxon>Bacillati</taxon>
        <taxon>Actinomycetota</taxon>
        <taxon>Actinomycetes</taxon>
        <taxon>Kitasatosporales</taxon>
        <taxon>Streptomycetaceae</taxon>
        <taxon>Streptomyces</taxon>
    </lineage>
</organism>
<evidence type="ECO:0000313" key="3">
    <source>
        <dbReference type="Proteomes" id="UP000320888"/>
    </source>
</evidence>
<feature type="region of interest" description="Disordered" evidence="1">
    <location>
        <begin position="1"/>
        <end position="148"/>
    </location>
</feature>
<proteinExistence type="predicted"/>
<feature type="compositionally biased region" description="Polar residues" evidence="1">
    <location>
        <begin position="1"/>
        <end position="11"/>
    </location>
</feature>
<dbReference type="AlphaFoldDB" id="A0A553YPM2"/>
<keyword evidence="3" id="KW-1185">Reference proteome</keyword>
<reference evidence="2 3" key="1">
    <citation type="submission" date="2019-07" db="EMBL/GenBank/DDBJ databases">
        <title>Draft genome for Streptomyces benahoarensis MZ03-48.</title>
        <authorList>
            <person name="Gonzalez-Pimentel J.L."/>
        </authorList>
    </citation>
    <scope>NUCLEOTIDE SEQUENCE [LARGE SCALE GENOMIC DNA]</scope>
    <source>
        <strain evidence="2 3">MZ03-48</strain>
    </source>
</reference>
<gene>
    <name evidence="2" type="ORF">FNZ23_26055</name>
</gene>
<accession>A0A553YPM2</accession>
<feature type="compositionally biased region" description="Basic and acidic residues" evidence="1">
    <location>
        <begin position="120"/>
        <end position="141"/>
    </location>
</feature>